<organism evidence="1 2">
    <name type="scientific">Micromonospora zhanjiangensis</name>
    <dbReference type="NCBI Taxonomy" id="1522057"/>
    <lineage>
        <taxon>Bacteria</taxon>
        <taxon>Bacillati</taxon>
        <taxon>Actinomycetota</taxon>
        <taxon>Actinomycetes</taxon>
        <taxon>Micromonosporales</taxon>
        <taxon>Micromonosporaceae</taxon>
        <taxon>Micromonospora</taxon>
    </lineage>
</organism>
<evidence type="ECO:0000313" key="2">
    <source>
        <dbReference type="Proteomes" id="UP001595868"/>
    </source>
</evidence>
<protein>
    <recommendedName>
        <fullName evidence="3">DUF4261 domain-containing protein</fullName>
    </recommendedName>
</protein>
<keyword evidence="2" id="KW-1185">Reference proteome</keyword>
<comment type="caution">
    <text evidence="1">The sequence shown here is derived from an EMBL/GenBank/DDBJ whole genome shotgun (WGS) entry which is preliminary data.</text>
</comment>
<name>A0ABV8KUD8_9ACTN</name>
<evidence type="ECO:0000313" key="1">
    <source>
        <dbReference type="EMBL" id="MFC4109774.1"/>
    </source>
</evidence>
<dbReference type="RefSeq" id="WP_377551596.1">
    <property type="nucleotide sequence ID" value="NZ_JBHSBN010000028.1"/>
</dbReference>
<sequence>MHDQSSALPPRHVLCVLGSDLDLDLVERVTRDAGGSAVLLDRDYSQRAADPRMPRAFEAATATTGWSDADRAAVAGHDTVAYLMSPPMTRETSLDVSRRMLVVTAALLRAGATAVKSESSGVGHGRAGWLTLADDAARGTPEGPATLPAGHELATALLDAWVQRPITDDDVIYSCGLHLLGLPDVEVADGRPDAERVAALDGMAVYLATESRASQMRDGEGFRTSADAPRWVLNHRPCRRYPEDDLYFNPYGYWRLTPAD</sequence>
<dbReference type="Proteomes" id="UP001595868">
    <property type="component" value="Unassembled WGS sequence"/>
</dbReference>
<proteinExistence type="predicted"/>
<evidence type="ECO:0008006" key="3">
    <source>
        <dbReference type="Google" id="ProtNLM"/>
    </source>
</evidence>
<accession>A0ABV8KUD8</accession>
<reference evidence="2" key="1">
    <citation type="journal article" date="2019" name="Int. J. Syst. Evol. Microbiol.">
        <title>The Global Catalogue of Microorganisms (GCM) 10K type strain sequencing project: providing services to taxonomists for standard genome sequencing and annotation.</title>
        <authorList>
            <consortium name="The Broad Institute Genomics Platform"/>
            <consortium name="The Broad Institute Genome Sequencing Center for Infectious Disease"/>
            <person name="Wu L."/>
            <person name="Ma J."/>
        </authorList>
    </citation>
    <scope>NUCLEOTIDE SEQUENCE [LARGE SCALE GENOMIC DNA]</scope>
    <source>
        <strain evidence="2">2902at01</strain>
    </source>
</reference>
<gene>
    <name evidence="1" type="ORF">ACFOX0_28070</name>
</gene>
<dbReference type="EMBL" id="JBHSBN010000028">
    <property type="protein sequence ID" value="MFC4109774.1"/>
    <property type="molecule type" value="Genomic_DNA"/>
</dbReference>